<comment type="caution">
    <text evidence="3">The sequence shown here is derived from an EMBL/GenBank/DDBJ whole genome shotgun (WGS) entry which is preliminary data.</text>
</comment>
<accession>A0A2P8VQ96</accession>
<gene>
    <name evidence="3" type="ORF">C7G83_03035</name>
</gene>
<feature type="signal peptide" evidence="1">
    <location>
        <begin position="1"/>
        <end position="20"/>
    </location>
</feature>
<name>A0A2P8VQ96_9ENTR</name>
<dbReference type="PANTHER" id="PTHR39176:SF1">
    <property type="entry name" value="PERIPLASMIC PROTEIN"/>
    <property type="match status" value="1"/>
</dbReference>
<proteinExistence type="predicted"/>
<evidence type="ECO:0000313" key="3">
    <source>
        <dbReference type="EMBL" id="PSN09736.1"/>
    </source>
</evidence>
<protein>
    <recommendedName>
        <fullName evidence="2">Lysozyme inhibitor LprI-like N-terminal domain-containing protein</fullName>
    </recommendedName>
</protein>
<dbReference type="Gene3D" id="1.20.1270.180">
    <property type="match status" value="1"/>
</dbReference>
<reference evidence="3 4" key="1">
    <citation type="submission" date="2018-03" db="EMBL/GenBank/DDBJ databases">
        <title>Draft genome sequence of the first documented clinical Siccibacter turicensis isolate in Austria.</title>
        <authorList>
            <person name="Lepuschitz S."/>
            <person name="Pekard-Amenitsch S."/>
            <person name="Haunold R."/>
            <person name="Schill S."/>
            <person name="Mach R."/>
            <person name="Allerberger F."/>
            <person name="Ruppitsch W."/>
            <person name="Forsythe S.J."/>
        </authorList>
    </citation>
    <scope>NUCLEOTIDE SEQUENCE [LARGE SCALE GENOMIC DNA]</scope>
    <source>
        <strain evidence="3 4">6100069499-17</strain>
    </source>
</reference>
<dbReference type="RefSeq" id="WP_106876161.1">
    <property type="nucleotide sequence ID" value="NZ_DHYB01000008.1"/>
</dbReference>
<keyword evidence="1" id="KW-0732">Signal</keyword>
<dbReference type="PANTHER" id="PTHR39176">
    <property type="entry name" value="PERIPLASMIC PROTEIN-RELATED"/>
    <property type="match status" value="1"/>
</dbReference>
<sequence length="132" mass="14212">MKKIAPLLLAGLLCSGAALADDCDQATTQLELNQCSAGEYQKADKTLNETYKKVMARASASQRDMLKEAQNAWLKVRDADCAFISSGVEGGSVQPMVHNQCLADKTNDRNAYLESLTQCEEGDVSCPLPPQG</sequence>
<feature type="domain" description="Lysozyme inhibitor LprI-like N-terminal" evidence="2">
    <location>
        <begin position="23"/>
        <end position="113"/>
    </location>
</feature>
<evidence type="ECO:0000259" key="2">
    <source>
        <dbReference type="Pfam" id="PF07007"/>
    </source>
</evidence>
<dbReference type="AlphaFoldDB" id="A0A2P8VQ96"/>
<dbReference type="OrthoDB" id="7340239at2"/>
<keyword evidence="4" id="KW-1185">Reference proteome</keyword>
<organism evidence="3 4">
    <name type="scientific">Siccibacter turicensis</name>
    <dbReference type="NCBI Taxonomy" id="357233"/>
    <lineage>
        <taxon>Bacteria</taxon>
        <taxon>Pseudomonadati</taxon>
        <taxon>Pseudomonadota</taxon>
        <taxon>Gammaproteobacteria</taxon>
        <taxon>Enterobacterales</taxon>
        <taxon>Enterobacteriaceae</taxon>
        <taxon>Siccibacter</taxon>
    </lineage>
</organism>
<dbReference type="EMBL" id="PYEP01000001">
    <property type="protein sequence ID" value="PSN09736.1"/>
    <property type="molecule type" value="Genomic_DNA"/>
</dbReference>
<dbReference type="Proteomes" id="UP000240212">
    <property type="component" value="Unassembled WGS sequence"/>
</dbReference>
<evidence type="ECO:0000256" key="1">
    <source>
        <dbReference type="SAM" id="SignalP"/>
    </source>
</evidence>
<dbReference type="Pfam" id="PF07007">
    <property type="entry name" value="LprI"/>
    <property type="match status" value="1"/>
</dbReference>
<feature type="chain" id="PRO_5015112405" description="Lysozyme inhibitor LprI-like N-terminal domain-containing protein" evidence="1">
    <location>
        <begin position="21"/>
        <end position="132"/>
    </location>
</feature>
<dbReference type="InterPro" id="IPR009739">
    <property type="entry name" value="LprI-like_N"/>
</dbReference>
<evidence type="ECO:0000313" key="4">
    <source>
        <dbReference type="Proteomes" id="UP000240212"/>
    </source>
</evidence>